<evidence type="ECO:0000256" key="4">
    <source>
        <dbReference type="ARBA" id="ARBA00022989"/>
    </source>
</evidence>
<feature type="transmembrane region" description="Helical" evidence="6">
    <location>
        <begin position="236"/>
        <end position="254"/>
    </location>
</feature>
<evidence type="ECO:0000256" key="1">
    <source>
        <dbReference type="ARBA" id="ARBA00004141"/>
    </source>
</evidence>
<keyword evidence="4 6" id="KW-1133">Transmembrane helix</keyword>
<dbReference type="Gene3D" id="1.20.1250.20">
    <property type="entry name" value="MFS general substrate transporter like domains"/>
    <property type="match status" value="1"/>
</dbReference>
<reference evidence="7 8" key="1">
    <citation type="journal article" date="2011" name="ISME J.">
        <title>Community ecology of hot spring cyanobacterial mats: predominant populations and their functional potential.</title>
        <authorList>
            <person name="Klatt C.G."/>
            <person name="Wood J.M."/>
            <person name="Rusch D.B."/>
            <person name="Bateson M.M."/>
            <person name="Hamamura N."/>
            <person name="Heidelberg J.F."/>
            <person name="Grossman A.R."/>
            <person name="Bhaya D."/>
            <person name="Cohan F.M."/>
            <person name="Kuhl M."/>
            <person name="Bryant D.A."/>
            <person name="Ward D.M."/>
        </authorList>
    </citation>
    <scope>NUCLEOTIDE SEQUENCE [LARGE SCALE GENOMIC DNA]</scope>
    <source>
        <strain evidence="7">OS</strain>
    </source>
</reference>
<comment type="subcellular location">
    <subcellularLocation>
        <location evidence="1">Membrane</location>
        <topology evidence="1">Multi-pass membrane protein</topology>
    </subcellularLocation>
</comment>
<feature type="transmembrane region" description="Helical" evidence="6">
    <location>
        <begin position="183"/>
        <end position="202"/>
    </location>
</feature>
<feature type="transmembrane region" description="Helical" evidence="6">
    <location>
        <begin position="114"/>
        <end position="137"/>
    </location>
</feature>
<feature type="transmembrane region" description="Helical" evidence="6">
    <location>
        <begin position="82"/>
        <end position="102"/>
    </location>
</feature>
<dbReference type="PANTHER" id="PTHR23538:SF1">
    <property type="entry name" value="44.5 KD BACTERIOCHLOROPHYLL SYNTHASE SUBUNIT"/>
    <property type="match status" value="1"/>
</dbReference>
<evidence type="ECO:0000313" key="7">
    <source>
        <dbReference type="EMBL" id="RFM23667.1"/>
    </source>
</evidence>
<dbReference type="EMBL" id="PHFL01000060">
    <property type="protein sequence ID" value="RFM23667.1"/>
    <property type="molecule type" value="Genomic_DNA"/>
</dbReference>
<comment type="similarity">
    <text evidence="2">Belongs to the PucC family.</text>
</comment>
<name>A0A395LYT1_9BACT</name>
<feature type="transmembrane region" description="Helical" evidence="6">
    <location>
        <begin position="39"/>
        <end position="61"/>
    </location>
</feature>
<feature type="transmembrane region" description="Helical" evidence="6">
    <location>
        <begin position="326"/>
        <end position="349"/>
    </location>
</feature>
<comment type="caution">
    <text evidence="7">The sequence shown here is derived from an EMBL/GenBank/DDBJ whole genome shotgun (WGS) entry which is preliminary data.</text>
</comment>
<feature type="transmembrane region" description="Helical" evidence="6">
    <location>
        <begin position="394"/>
        <end position="414"/>
    </location>
</feature>
<dbReference type="Pfam" id="PF03209">
    <property type="entry name" value="PUCC"/>
    <property type="match status" value="1"/>
</dbReference>
<dbReference type="GO" id="GO:0016020">
    <property type="term" value="C:membrane"/>
    <property type="evidence" value="ECO:0007669"/>
    <property type="project" value="UniProtKB-SubCell"/>
</dbReference>
<proteinExistence type="inferred from homology"/>
<evidence type="ECO:0000256" key="3">
    <source>
        <dbReference type="ARBA" id="ARBA00022692"/>
    </source>
</evidence>
<dbReference type="PIRSF" id="PIRSF016565">
    <property type="entry name" value="PucC"/>
    <property type="match status" value="1"/>
</dbReference>
<dbReference type="SUPFAM" id="SSF103473">
    <property type="entry name" value="MFS general substrate transporter"/>
    <property type="match status" value="1"/>
</dbReference>
<feature type="transmembrane region" description="Helical" evidence="6">
    <location>
        <begin position="274"/>
        <end position="292"/>
    </location>
</feature>
<dbReference type="InterPro" id="IPR004896">
    <property type="entry name" value="PucC-rel"/>
</dbReference>
<feature type="transmembrane region" description="Helical" evidence="6">
    <location>
        <begin position="356"/>
        <end position="374"/>
    </location>
</feature>
<dbReference type="AlphaFoldDB" id="A0A395LYT1"/>
<evidence type="ECO:0000256" key="6">
    <source>
        <dbReference type="SAM" id="Phobius"/>
    </source>
</evidence>
<dbReference type="InterPro" id="IPR026036">
    <property type="entry name" value="PucC"/>
</dbReference>
<feature type="transmembrane region" description="Helical" evidence="6">
    <location>
        <begin position="149"/>
        <end position="171"/>
    </location>
</feature>
<evidence type="ECO:0000313" key="8">
    <source>
        <dbReference type="Proteomes" id="UP000266389"/>
    </source>
</evidence>
<protein>
    <submittedName>
        <fullName evidence="7">MFS transporter</fullName>
    </submittedName>
</protein>
<keyword evidence="3 6" id="KW-0812">Transmembrane</keyword>
<dbReference type="Proteomes" id="UP000266389">
    <property type="component" value="Unassembled WGS sequence"/>
</dbReference>
<dbReference type="PANTHER" id="PTHR23538">
    <property type="entry name" value="44.5 KD BACTERIOCHLOROPHYLL SYNTHASE SUBUNIT"/>
    <property type="match status" value="1"/>
</dbReference>
<evidence type="ECO:0000256" key="5">
    <source>
        <dbReference type="ARBA" id="ARBA00023136"/>
    </source>
</evidence>
<keyword evidence="5 6" id="KW-0472">Membrane</keyword>
<dbReference type="CDD" id="cd06176">
    <property type="entry name" value="MFS_BCD_PucC-like"/>
    <property type="match status" value="1"/>
</dbReference>
<gene>
    <name evidence="7" type="ORF">D0433_09870</name>
</gene>
<sequence length="439" mass="47968">MNKLVSYFNLARLALFQISFGIIYAILTDTLNRVMTIELGIAAALVGMLIGIRELMVLFGVKIWAGNLSDHTHFFGYKRTPFILGGLALCCATFSLIAPLAIDLQQNFWVNLPLLILVFTIFGIGYHASLTTYYALIADYVGEKSLSKVAAVSWILMVLSGIFTAVAMSQALKDFTHEKLIDAMRNASLISFLLGTLTIVGLERRHQDSVRQQSEPSLTFLQSLALINASPLTKGFFFYVFISIFAAFGNELIMEPFGADVHGLSVSETTKFRQYLGSTQLLFMLITGFAINRIGLKTAIAFGNTVAAVGFFVLLLSGLWHQSALLYTGLIVIGVGLGCSTVSNIVFMISMHAGRTGLYLGLWGTAQSLANFSGELGMGAIRDFLLYTFASPNLAYGAVFLLEILAFSIATLMLPRFSQEKLQRESKVSLERVLAIAAD</sequence>
<evidence type="ECO:0000256" key="2">
    <source>
        <dbReference type="ARBA" id="ARBA00008412"/>
    </source>
</evidence>
<organism evidence="7 8">
    <name type="scientific">Candidatus Thermochlorobacter aerophilus</name>
    <dbReference type="NCBI Taxonomy" id="1868324"/>
    <lineage>
        <taxon>Bacteria</taxon>
        <taxon>Pseudomonadati</taxon>
        <taxon>Chlorobiota</taxon>
        <taxon>Chlorobiia</taxon>
        <taxon>Chlorobiales</taxon>
        <taxon>Candidatus Thermochlorobacteriaceae</taxon>
        <taxon>Candidatus Thermochlorobacter</taxon>
    </lineage>
</organism>
<feature type="transmembrane region" description="Helical" evidence="6">
    <location>
        <begin position="299"/>
        <end position="320"/>
    </location>
</feature>
<accession>A0A395LYT1</accession>
<dbReference type="InterPro" id="IPR036259">
    <property type="entry name" value="MFS_trans_sf"/>
</dbReference>
<feature type="transmembrane region" description="Helical" evidence="6">
    <location>
        <begin position="7"/>
        <end position="27"/>
    </location>
</feature>